<dbReference type="Proteomes" id="UP001056120">
    <property type="component" value="Linkage Group LG15"/>
</dbReference>
<dbReference type="EMBL" id="CM042032">
    <property type="protein sequence ID" value="KAI3775720.1"/>
    <property type="molecule type" value="Genomic_DNA"/>
</dbReference>
<evidence type="ECO:0000313" key="1">
    <source>
        <dbReference type="EMBL" id="KAI3775720.1"/>
    </source>
</evidence>
<reference evidence="1 2" key="2">
    <citation type="journal article" date="2022" name="Mol. Ecol. Resour.">
        <title>The genomes of chicory, endive, great burdock and yacon provide insights into Asteraceae paleo-polyploidization history and plant inulin production.</title>
        <authorList>
            <person name="Fan W."/>
            <person name="Wang S."/>
            <person name="Wang H."/>
            <person name="Wang A."/>
            <person name="Jiang F."/>
            <person name="Liu H."/>
            <person name="Zhao H."/>
            <person name="Xu D."/>
            <person name="Zhang Y."/>
        </authorList>
    </citation>
    <scope>NUCLEOTIDE SEQUENCE [LARGE SCALE GENOMIC DNA]</scope>
    <source>
        <strain evidence="2">cv. Yunnan</strain>
        <tissue evidence="1">Leaves</tissue>
    </source>
</reference>
<gene>
    <name evidence="1" type="ORF">L1987_45471</name>
</gene>
<reference evidence="2" key="1">
    <citation type="journal article" date="2022" name="Mol. Ecol. Resour.">
        <title>The genomes of chicory, endive, great burdock and yacon provide insights into Asteraceae palaeo-polyploidization history and plant inulin production.</title>
        <authorList>
            <person name="Fan W."/>
            <person name="Wang S."/>
            <person name="Wang H."/>
            <person name="Wang A."/>
            <person name="Jiang F."/>
            <person name="Liu H."/>
            <person name="Zhao H."/>
            <person name="Xu D."/>
            <person name="Zhang Y."/>
        </authorList>
    </citation>
    <scope>NUCLEOTIDE SEQUENCE [LARGE SCALE GENOMIC DNA]</scope>
    <source>
        <strain evidence="2">cv. Yunnan</strain>
    </source>
</reference>
<proteinExistence type="predicted"/>
<sequence length="497" mass="54187">MCTGCAPQNTTLVTNSQETLHDSTSTPTPVASVPRTLVENNQLVVEECLHEAQPSLALESNGSKSPTKAQAPVQARNEKLRGEKSGKHDQYSYTPRMTDEEIKEIYKGSNVTVTPLFEKMLSASDTGKSGRLVLPKKCAEKFFPSIDDAQCHPIEIQDSEGKDWNFRLRMWPNNKSKMYVLEGFEPYVKSMKLAEGDTVTFSRLVPDGKLVIGNRKVPPPSSQGMVIPAPSKQVSKGKRTSTTRNPNVVIGIQSDLVTAKVNVGSKRKTCEIGLTGKSTEKKNKRAPEVVDSPRGSNVPSNVVEKGFERRSNKLLEFESICFKAETLRTSTGKPGPKCKTKSTTGNLNTSISTIEPMKGNLEPESSEPVETEVTDMENVVTLPVPPKWIKKNPRHRSACTCAVCKQAASGSKHHSSCQSPSHHTGSSNTMRVEPRSSNRNSKTTTSVSSKDNQNLNSGSGSDSKILSFDLNLPPETNEEFLDTMSLVQETSSGGGEM</sequence>
<comment type="caution">
    <text evidence="1">The sequence shown here is derived from an EMBL/GenBank/DDBJ whole genome shotgun (WGS) entry which is preliminary data.</text>
</comment>
<organism evidence="1 2">
    <name type="scientific">Smallanthus sonchifolius</name>
    <dbReference type="NCBI Taxonomy" id="185202"/>
    <lineage>
        <taxon>Eukaryota</taxon>
        <taxon>Viridiplantae</taxon>
        <taxon>Streptophyta</taxon>
        <taxon>Embryophyta</taxon>
        <taxon>Tracheophyta</taxon>
        <taxon>Spermatophyta</taxon>
        <taxon>Magnoliopsida</taxon>
        <taxon>eudicotyledons</taxon>
        <taxon>Gunneridae</taxon>
        <taxon>Pentapetalae</taxon>
        <taxon>asterids</taxon>
        <taxon>campanulids</taxon>
        <taxon>Asterales</taxon>
        <taxon>Asteraceae</taxon>
        <taxon>Asteroideae</taxon>
        <taxon>Heliantheae alliance</taxon>
        <taxon>Millerieae</taxon>
        <taxon>Smallanthus</taxon>
    </lineage>
</organism>
<accession>A0ACB9FY12</accession>
<keyword evidence="2" id="KW-1185">Reference proteome</keyword>
<evidence type="ECO:0000313" key="2">
    <source>
        <dbReference type="Proteomes" id="UP001056120"/>
    </source>
</evidence>
<protein>
    <submittedName>
        <fullName evidence="1">Uncharacterized protein</fullName>
    </submittedName>
</protein>
<name>A0ACB9FY12_9ASTR</name>